<dbReference type="Proteomes" id="UP000274131">
    <property type="component" value="Unassembled WGS sequence"/>
</dbReference>
<reference evidence="4" key="1">
    <citation type="submission" date="2017-02" db="UniProtKB">
        <authorList>
            <consortium name="WormBaseParasite"/>
        </authorList>
    </citation>
    <scope>IDENTIFICATION</scope>
</reference>
<dbReference type="AlphaFoldDB" id="A0A0N4VJF7"/>
<evidence type="ECO:0000313" key="2">
    <source>
        <dbReference type="EMBL" id="VDD95550.1"/>
    </source>
</evidence>
<organism evidence="4">
    <name type="scientific">Enterobius vermicularis</name>
    <name type="common">Human pinworm</name>
    <dbReference type="NCBI Taxonomy" id="51028"/>
    <lineage>
        <taxon>Eukaryota</taxon>
        <taxon>Metazoa</taxon>
        <taxon>Ecdysozoa</taxon>
        <taxon>Nematoda</taxon>
        <taxon>Chromadorea</taxon>
        <taxon>Rhabditida</taxon>
        <taxon>Spirurina</taxon>
        <taxon>Oxyuridomorpha</taxon>
        <taxon>Oxyuroidea</taxon>
        <taxon>Oxyuridae</taxon>
        <taxon>Enterobius</taxon>
    </lineage>
</organism>
<dbReference type="WBParaSite" id="EVEC_0001097801-mRNA-1">
    <property type="protein sequence ID" value="EVEC_0001097801-mRNA-1"/>
    <property type="gene ID" value="EVEC_0001097801"/>
</dbReference>
<evidence type="ECO:0000313" key="4">
    <source>
        <dbReference type="WBParaSite" id="EVEC_0001097801-mRNA-1"/>
    </source>
</evidence>
<protein>
    <submittedName>
        <fullName evidence="2 4">Uncharacterized protein</fullName>
    </submittedName>
</protein>
<keyword evidence="3" id="KW-1185">Reference proteome</keyword>
<sequence>MYAFGGSNDTGSVLLKQMARHDGDGVDGDDDDVVDGYDDDTADGDTDDDINDNDGGVADFNGSSIGRR</sequence>
<evidence type="ECO:0000256" key="1">
    <source>
        <dbReference type="SAM" id="MobiDB-lite"/>
    </source>
</evidence>
<reference evidence="2 3" key="2">
    <citation type="submission" date="2018-10" db="EMBL/GenBank/DDBJ databases">
        <authorList>
            <consortium name="Pathogen Informatics"/>
        </authorList>
    </citation>
    <scope>NUCLEOTIDE SEQUENCE [LARGE SCALE GENOMIC DNA]</scope>
</reference>
<accession>A0A0N4VJF7</accession>
<evidence type="ECO:0000313" key="3">
    <source>
        <dbReference type="Proteomes" id="UP000274131"/>
    </source>
</evidence>
<feature type="region of interest" description="Disordered" evidence="1">
    <location>
        <begin position="21"/>
        <end position="68"/>
    </location>
</feature>
<name>A0A0N4VJF7_ENTVE</name>
<proteinExistence type="predicted"/>
<dbReference type="EMBL" id="UXUI01010713">
    <property type="protein sequence ID" value="VDD95550.1"/>
    <property type="molecule type" value="Genomic_DNA"/>
</dbReference>
<gene>
    <name evidence="2" type="ORF">EVEC_LOCUS10301</name>
</gene>
<feature type="compositionally biased region" description="Acidic residues" evidence="1">
    <location>
        <begin position="25"/>
        <end position="52"/>
    </location>
</feature>